<dbReference type="OMA" id="VANISEW"/>
<dbReference type="Pfam" id="PF03599">
    <property type="entry name" value="CdhD"/>
    <property type="match status" value="1"/>
</dbReference>
<evidence type="ECO:0000313" key="2">
    <source>
        <dbReference type="EMBL" id="TQS84364.1"/>
    </source>
</evidence>
<dbReference type="RefSeq" id="WP_020449710.1">
    <property type="nucleotide sequence ID" value="NZ_CAYAYA010000052.1"/>
</dbReference>
<sequence length="298" mass="32005">MSEVPIPKEKWSGKITEVPLSSGIAVGGERGMPFLSYEGLGRRQLVAGEVIDDPEVVAFCSGTPVDQAKAWVSECGADMICLKLLSADPESKNISPEDAAKIVQEVLDAVDVPVIVYGCGNEEKDPKVLEAVSNLCSSKRLIIGQSNENTYKSISAAAMANGHGIVAFSNLDINLAKQMNILLNDFGVKLDNVVMDPLMAGLGMGLEYSYSVNERIRIAALMNDRMLQPPMICDSTGAWDAREATDDNPLWGDADERGMWWEVATALAALMSGADIVIVRNKNSAKIIADAISDLRGE</sequence>
<name>A0A8J8PF29_9ARCH</name>
<evidence type="ECO:0000313" key="3">
    <source>
        <dbReference type="Proteomes" id="UP000752814"/>
    </source>
</evidence>
<dbReference type="NCBIfam" id="NF003376">
    <property type="entry name" value="PRK04452.1-2"/>
    <property type="match status" value="1"/>
</dbReference>
<dbReference type="Gene3D" id="3.20.20.20">
    <property type="entry name" value="Dihydropteroate synthase-like"/>
    <property type="match status" value="1"/>
</dbReference>
<proteinExistence type="predicted"/>
<feature type="domain" description="CO dehydrogenase/acetyl-CoA synthase delta subunit TIM barrel" evidence="1">
    <location>
        <begin position="67"/>
        <end position="287"/>
    </location>
</feature>
<dbReference type="GeneID" id="41324257"/>
<comment type="caution">
    <text evidence="2">The sequence shown here is derived from an EMBL/GenBank/DDBJ whole genome shotgun (WGS) entry which is preliminary data.</text>
</comment>
<dbReference type="AlphaFoldDB" id="A0A8J8PF29"/>
<dbReference type="Proteomes" id="UP000752814">
    <property type="component" value="Unassembled WGS sequence"/>
</dbReference>
<reference evidence="2" key="1">
    <citation type="submission" date="2016-03" db="EMBL/GenBank/DDBJ databases">
        <authorList>
            <person name="Borrel G."/>
            <person name="Mccann A."/>
            <person name="O'Toole P.W."/>
        </authorList>
    </citation>
    <scope>NUCLEOTIDE SEQUENCE</scope>
    <source>
        <strain evidence="2">183</strain>
    </source>
</reference>
<dbReference type="InterPro" id="IPR016041">
    <property type="entry name" value="Ac-CoA_synth_d_su_TIM-brl"/>
</dbReference>
<dbReference type="SUPFAM" id="SSF51717">
    <property type="entry name" value="Dihydropteroate synthetase-like"/>
    <property type="match status" value="1"/>
</dbReference>
<dbReference type="InterPro" id="IPR051069">
    <property type="entry name" value="ACDS_complex_subunit"/>
</dbReference>
<organism evidence="2 3">
    <name type="scientific">Candidatus Methanomassiliicoccus intestinalis</name>
    <dbReference type="NCBI Taxonomy" id="1406512"/>
    <lineage>
        <taxon>Archaea</taxon>
        <taxon>Methanobacteriati</taxon>
        <taxon>Thermoplasmatota</taxon>
        <taxon>Thermoplasmata</taxon>
        <taxon>Methanomassiliicoccales</taxon>
        <taxon>Methanomassiliicoccaceae</taxon>
        <taxon>Methanomassiliicoccus</taxon>
    </lineage>
</organism>
<dbReference type="EMBL" id="LVVT01000002">
    <property type="protein sequence ID" value="TQS84364.1"/>
    <property type="molecule type" value="Genomic_DNA"/>
</dbReference>
<dbReference type="PANTHER" id="PTHR36214">
    <property type="match status" value="1"/>
</dbReference>
<evidence type="ECO:0000259" key="1">
    <source>
        <dbReference type="Pfam" id="PF03599"/>
    </source>
</evidence>
<gene>
    <name evidence="2" type="ORF">A3207_05885</name>
</gene>
<dbReference type="InterPro" id="IPR011005">
    <property type="entry name" value="Dihydropteroate_synth-like_sf"/>
</dbReference>
<dbReference type="PANTHER" id="PTHR36214:SF5">
    <property type="entry name" value="ACETYL-COA DECARBONYLASE_SYNTHASE COMPLEX SUBUNIT DELTA"/>
    <property type="match status" value="1"/>
</dbReference>
<accession>A0A8J8PF29</accession>
<protein>
    <recommendedName>
        <fullName evidence="1">CO dehydrogenase/acetyl-CoA synthase delta subunit TIM barrel domain-containing protein</fullName>
    </recommendedName>
</protein>